<organism evidence="6 7">
    <name type="scientific">Prauserella endophytica</name>
    <dbReference type="NCBI Taxonomy" id="1592324"/>
    <lineage>
        <taxon>Bacteria</taxon>
        <taxon>Bacillati</taxon>
        <taxon>Actinomycetota</taxon>
        <taxon>Actinomycetes</taxon>
        <taxon>Pseudonocardiales</taxon>
        <taxon>Pseudonocardiaceae</taxon>
        <taxon>Prauserella</taxon>
        <taxon>Prauserella coralliicola group</taxon>
    </lineage>
</organism>
<dbReference type="PANTHER" id="PTHR33204:SF18">
    <property type="entry name" value="TRANSCRIPTIONAL REGULATORY PROTEIN"/>
    <property type="match status" value="1"/>
</dbReference>
<comment type="caution">
    <text evidence="6">The sequence shown here is derived from an EMBL/GenBank/DDBJ whole genome shotgun (WGS) entry which is preliminary data.</text>
</comment>
<dbReference type="InterPro" id="IPR036388">
    <property type="entry name" value="WH-like_DNA-bd_sf"/>
</dbReference>
<accession>A0ABY2RUR6</accession>
<keyword evidence="7" id="KW-1185">Reference proteome</keyword>
<name>A0ABY2RUR6_9PSEU</name>
<dbReference type="InterPro" id="IPR036390">
    <property type="entry name" value="WH_DNA-bd_sf"/>
</dbReference>
<dbReference type="Proteomes" id="UP000309992">
    <property type="component" value="Unassembled WGS sequence"/>
</dbReference>
<evidence type="ECO:0000256" key="4">
    <source>
        <dbReference type="SAM" id="MobiDB-lite"/>
    </source>
</evidence>
<evidence type="ECO:0000256" key="1">
    <source>
        <dbReference type="ARBA" id="ARBA00023015"/>
    </source>
</evidence>
<dbReference type="Pfam" id="PF01638">
    <property type="entry name" value="HxlR"/>
    <property type="match status" value="1"/>
</dbReference>
<keyword evidence="3" id="KW-0804">Transcription</keyword>
<feature type="domain" description="HTH hxlR-type" evidence="5">
    <location>
        <begin position="55"/>
        <end position="153"/>
    </location>
</feature>
<proteinExistence type="predicted"/>
<dbReference type="InterPro" id="IPR002577">
    <property type="entry name" value="HTH_HxlR"/>
</dbReference>
<evidence type="ECO:0000256" key="2">
    <source>
        <dbReference type="ARBA" id="ARBA00023125"/>
    </source>
</evidence>
<dbReference type="SUPFAM" id="SSF46785">
    <property type="entry name" value="Winged helix' DNA-binding domain"/>
    <property type="match status" value="1"/>
</dbReference>
<reference evidence="6 7" key="1">
    <citation type="journal article" date="2015" name="Antonie Van Leeuwenhoek">
        <title>Prauserella endophytica sp. nov., an endophytic actinobacterium isolated from Tamarix taklamakanensis.</title>
        <authorList>
            <person name="Liu J.M."/>
            <person name="Habden X."/>
            <person name="Guo L."/>
            <person name="Tuo L."/>
            <person name="Jiang Z.K."/>
            <person name="Liu S.W."/>
            <person name="Liu X.F."/>
            <person name="Chen L."/>
            <person name="Li R.F."/>
            <person name="Zhang Y.Q."/>
            <person name="Sun C.H."/>
        </authorList>
    </citation>
    <scope>NUCLEOTIDE SEQUENCE [LARGE SCALE GENOMIC DNA]</scope>
    <source>
        <strain evidence="6 7">CGMCC 4.7182</strain>
    </source>
</reference>
<evidence type="ECO:0000313" key="6">
    <source>
        <dbReference type="EMBL" id="TKG61343.1"/>
    </source>
</evidence>
<gene>
    <name evidence="6" type="ORF">FCN18_33840</name>
</gene>
<evidence type="ECO:0000256" key="3">
    <source>
        <dbReference type="ARBA" id="ARBA00023163"/>
    </source>
</evidence>
<protein>
    <submittedName>
        <fullName evidence="6">Helix-turn-helix transcriptional regulator</fullName>
    </submittedName>
</protein>
<keyword evidence="1" id="KW-0805">Transcription regulation</keyword>
<dbReference type="Gene3D" id="1.10.10.10">
    <property type="entry name" value="Winged helix-like DNA-binding domain superfamily/Winged helix DNA-binding domain"/>
    <property type="match status" value="1"/>
</dbReference>
<evidence type="ECO:0000313" key="7">
    <source>
        <dbReference type="Proteomes" id="UP000309992"/>
    </source>
</evidence>
<sequence length="153" mass="16341">MLGRVGCQVDTGLVLDAHVTSQAGPPEGHQTVSRAFDPELVPDARGATDRPEPDCPVEIALAAISGRWTTLVLRELMGGPRSFGELREALPTLSAKVLTERLGGLTDRGLAVREVRPGFPSRTTYRLTAAGLRLRPLLAELYRTGAALSGFNP</sequence>
<dbReference type="PROSITE" id="PS51118">
    <property type="entry name" value="HTH_HXLR"/>
    <property type="match status" value="1"/>
</dbReference>
<keyword evidence="2" id="KW-0238">DNA-binding</keyword>
<evidence type="ECO:0000259" key="5">
    <source>
        <dbReference type="PROSITE" id="PS51118"/>
    </source>
</evidence>
<feature type="region of interest" description="Disordered" evidence="4">
    <location>
        <begin position="20"/>
        <end position="52"/>
    </location>
</feature>
<dbReference type="PANTHER" id="PTHR33204">
    <property type="entry name" value="TRANSCRIPTIONAL REGULATOR, MARR FAMILY"/>
    <property type="match status" value="1"/>
</dbReference>
<dbReference type="EMBL" id="SWMS01000031">
    <property type="protein sequence ID" value="TKG61343.1"/>
    <property type="molecule type" value="Genomic_DNA"/>
</dbReference>